<feature type="transmembrane region" description="Helical" evidence="6">
    <location>
        <begin position="75"/>
        <end position="95"/>
    </location>
</feature>
<feature type="transmembrane region" description="Helical" evidence="6">
    <location>
        <begin position="9"/>
        <end position="29"/>
    </location>
</feature>
<evidence type="ECO:0000256" key="1">
    <source>
        <dbReference type="ARBA" id="ARBA00004141"/>
    </source>
</evidence>
<keyword evidence="8" id="KW-0614">Plasmid</keyword>
<evidence type="ECO:0000259" key="7">
    <source>
        <dbReference type="Pfam" id="PF01545"/>
    </source>
</evidence>
<evidence type="ECO:0000313" key="8">
    <source>
        <dbReference type="EMBL" id="BDD01134.1"/>
    </source>
</evidence>
<sequence length="309" mass="33153">MAGSSKKAIYGAILANTGIAISKFVAAYFTGSSSMLSEGIHSLVDTGNGVLLLYGIKQSQRPADHAHPFGYGKEVFFWSFVVAIMIFALGGGIALYEGIHHLIEPKPLGNPTWNYVVLILALVFEGSALRVALQEFKKGANGLPFIKALRESKDSSTVAIVIEDTAACIGLVLALISVILGHVTGIVYFDGLGSISIGLLLIGVSLFFAAECKGLLIGEGLSSKNVDKIQMILKKHPYVDSAKRPLSLYFGPSEVLLNVEVDFKDELTAREIEQTVVTIEDAIKQEVPAVNKIFIEADKLTNIKKGNAE</sequence>
<organism evidence="8 9">
    <name type="scientific">Persicobacter psychrovividus</name>
    <dbReference type="NCBI Taxonomy" id="387638"/>
    <lineage>
        <taxon>Bacteria</taxon>
        <taxon>Pseudomonadati</taxon>
        <taxon>Bacteroidota</taxon>
        <taxon>Cytophagia</taxon>
        <taxon>Cytophagales</taxon>
        <taxon>Persicobacteraceae</taxon>
        <taxon>Persicobacter</taxon>
    </lineage>
</organism>
<dbReference type="Gene3D" id="1.20.1510.10">
    <property type="entry name" value="Cation efflux protein transmembrane domain"/>
    <property type="match status" value="1"/>
</dbReference>
<dbReference type="Gene3D" id="3.30.70.1350">
    <property type="entry name" value="Cation efflux protein, cytoplasmic domain"/>
    <property type="match status" value="1"/>
</dbReference>
<evidence type="ECO:0000256" key="4">
    <source>
        <dbReference type="ARBA" id="ARBA00022989"/>
    </source>
</evidence>
<dbReference type="InterPro" id="IPR040177">
    <property type="entry name" value="SLC30A9"/>
</dbReference>
<dbReference type="InterPro" id="IPR058533">
    <property type="entry name" value="Cation_efflux_TM"/>
</dbReference>
<feature type="transmembrane region" description="Helical" evidence="6">
    <location>
        <begin position="35"/>
        <end position="54"/>
    </location>
</feature>
<dbReference type="InterPro" id="IPR027469">
    <property type="entry name" value="Cation_efflux_TMD_sf"/>
</dbReference>
<accession>A0ABM7VJY6</accession>
<proteinExistence type="predicted"/>
<gene>
    <name evidence="8" type="ORF">PEPS_34140</name>
</gene>
<feature type="transmembrane region" description="Helical" evidence="6">
    <location>
        <begin position="115"/>
        <end position="133"/>
    </location>
</feature>
<dbReference type="PANTHER" id="PTHR13414:SF9">
    <property type="entry name" value="PROTON-COUPLED ZINC ANTIPORTER SLC30A9, MITOCHONDRIAL"/>
    <property type="match status" value="1"/>
</dbReference>
<keyword evidence="9" id="KW-1185">Reference proteome</keyword>
<name>A0ABM7VJY6_9BACT</name>
<evidence type="ECO:0000256" key="3">
    <source>
        <dbReference type="ARBA" id="ARBA00022692"/>
    </source>
</evidence>
<dbReference type="InterPro" id="IPR036837">
    <property type="entry name" value="Cation_efflux_CTD_sf"/>
</dbReference>
<dbReference type="PANTHER" id="PTHR13414">
    <property type="entry name" value="HUEL-CATION TRANSPORTER"/>
    <property type="match status" value="1"/>
</dbReference>
<protein>
    <submittedName>
        <fullName evidence="8">Cation transporter</fullName>
    </submittedName>
</protein>
<dbReference type="RefSeq" id="WP_338398300.1">
    <property type="nucleotide sequence ID" value="NZ_AP025293.1"/>
</dbReference>
<feature type="domain" description="Cation efflux protein transmembrane" evidence="7">
    <location>
        <begin position="12"/>
        <end position="212"/>
    </location>
</feature>
<geneLocation type="plasmid" evidence="8 9">
    <name>pPP1</name>
</geneLocation>
<dbReference type="SUPFAM" id="SSF160240">
    <property type="entry name" value="Cation efflux protein cytoplasmic domain-like"/>
    <property type="match status" value="1"/>
</dbReference>
<feature type="transmembrane region" description="Helical" evidence="6">
    <location>
        <begin position="157"/>
        <end position="180"/>
    </location>
</feature>
<evidence type="ECO:0000256" key="2">
    <source>
        <dbReference type="ARBA" id="ARBA00022448"/>
    </source>
</evidence>
<comment type="subcellular location">
    <subcellularLocation>
        <location evidence="1">Membrane</location>
        <topology evidence="1">Multi-pass membrane protein</topology>
    </subcellularLocation>
</comment>
<reference evidence="8 9" key="1">
    <citation type="submission" date="2021-12" db="EMBL/GenBank/DDBJ databases">
        <title>Genome sequencing of bacteria with rrn-lacking chromosome and rrn-plasmid.</title>
        <authorList>
            <person name="Anda M."/>
            <person name="Iwasaki W."/>
        </authorList>
    </citation>
    <scope>NUCLEOTIDE SEQUENCE [LARGE SCALE GENOMIC DNA]</scope>
    <source>
        <strain evidence="8 9">NBRC 101262</strain>
        <plasmid evidence="8 9">pPP1</plasmid>
    </source>
</reference>
<dbReference type="Pfam" id="PF01545">
    <property type="entry name" value="Cation_efflux"/>
    <property type="match status" value="1"/>
</dbReference>
<keyword evidence="4 6" id="KW-1133">Transmembrane helix</keyword>
<dbReference type="Proteomes" id="UP001354989">
    <property type="component" value="Plasmid pPP1"/>
</dbReference>
<dbReference type="EMBL" id="AP025293">
    <property type="protein sequence ID" value="BDD01134.1"/>
    <property type="molecule type" value="Genomic_DNA"/>
</dbReference>
<evidence type="ECO:0000313" key="9">
    <source>
        <dbReference type="Proteomes" id="UP001354989"/>
    </source>
</evidence>
<keyword evidence="5 6" id="KW-0472">Membrane</keyword>
<dbReference type="SUPFAM" id="SSF161111">
    <property type="entry name" value="Cation efflux protein transmembrane domain-like"/>
    <property type="match status" value="1"/>
</dbReference>
<dbReference type="InterPro" id="IPR002524">
    <property type="entry name" value="Cation_efflux"/>
</dbReference>
<evidence type="ECO:0000256" key="5">
    <source>
        <dbReference type="ARBA" id="ARBA00023136"/>
    </source>
</evidence>
<dbReference type="NCBIfam" id="TIGR01297">
    <property type="entry name" value="CDF"/>
    <property type="match status" value="1"/>
</dbReference>
<keyword evidence="3 6" id="KW-0812">Transmembrane</keyword>
<keyword evidence="2" id="KW-0813">Transport</keyword>
<feature type="transmembrane region" description="Helical" evidence="6">
    <location>
        <begin position="186"/>
        <end position="209"/>
    </location>
</feature>
<evidence type="ECO:0000256" key="6">
    <source>
        <dbReference type="SAM" id="Phobius"/>
    </source>
</evidence>